<dbReference type="SMART" id="SM00107">
    <property type="entry name" value="BTK"/>
    <property type="match status" value="1"/>
</dbReference>
<evidence type="ECO:0000256" key="7">
    <source>
        <dbReference type="ARBA" id="ARBA00022771"/>
    </source>
</evidence>
<dbReference type="GO" id="GO:0005737">
    <property type="term" value="C:cytoplasm"/>
    <property type="evidence" value="ECO:0007669"/>
    <property type="project" value="UniProtKB-ARBA"/>
</dbReference>
<dbReference type="InterPro" id="IPR001849">
    <property type="entry name" value="PH_domain"/>
</dbReference>
<dbReference type="InterPro" id="IPR001245">
    <property type="entry name" value="Ser-Thr/Tyr_kinase_cat_dom"/>
</dbReference>
<keyword evidence="7 16" id="KW-0863">Zinc-finger</keyword>
<evidence type="ECO:0000256" key="9">
    <source>
        <dbReference type="ARBA" id="ARBA00022833"/>
    </source>
</evidence>
<evidence type="ECO:0000256" key="17">
    <source>
        <dbReference type="PROSITE-ProRule" id="PRU10141"/>
    </source>
</evidence>
<dbReference type="Pfam" id="PF00169">
    <property type="entry name" value="PH"/>
    <property type="match status" value="1"/>
</dbReference>
<dbReference type="InterPro" id="IPR011009">
    <property type="entry name" value="Kinase-like_dom_sf"/>
</dbReference>
<keyword evidence="4" id="KW-0808">Transferase</keyword>
<dbReference type="SMART" id="SM00326">
    <property type="entry name" value="SH3"/>
    <property type="match status" value="1"/>
</dbReference>
<dbReference type="GO" id="GO:0035556">
    <property type="term" value="P:intracellular signal transduction"/>
    <property type="evidence" value="ECO:0007669"/>
    <property type="project" value="InterPro"/>
</dbReference>
<dbReference type="PROSITE" id="PS00109">
    <property type="entry name" value="PROTEIN_KINASE_TYR"/>
    <property type="match status" value="1"/>
</dbReference>
<dbReference type="InterPro" id="IPR020635">
    <property type="entry name" value="Tyr_kinase_cat_dom"/>
</dbReference>
<dbReference type="PANTHER" id="PTHR24418">
    <property type="entry name" value="TYROSINE-PROTEIN KINASE"/>
    <property type="match status" value="1"/>
</dbReference>
<dbReference type="SMART" id="SM00219">
    <property type="entry name" value="TyrKc"/>
    <property type="match status" value="1"/>
</dbReference>
<dbReference type="Pfam" id="PF07714">
    <property type="entry name" value="PK_Tyr_Ser-Thr"/>
    <property type="match status" value="1"/>
</dbReference>
<dbReference type="PROSITE" id="PS50002">
    <property type="entry name" value="SH3"/>
    <property type="match status" value="1"/>
</dbReference>
<reference evidence="23" key="1">
    <citation type="submission" date="2011-02" db="EMBL/GenBank/DDBJ databases">
        <title>The Genome Sequence of Capsaspora owczarzaki ATCC 30864.</title>
        <authorList>
            <person name="Russ C."/>
            <person name="Cuomo C."/>
            <person name="Burger G."/>
            <person name="Gray M.W."/>
            <person name="Holland P.W.H."/>
            <person name="King N."/>
            <person name="Lang F.B.F."/>
            <person name="Roger A.J."/>
            <person name="Ruiz-Trillo I."/>
            <person name="Young S.K."/>
            <person name="Zeng Q."/>
            <person name="Gargeya S."/>
            <person name="Alvarado L."/>
            <person name="Berlin A."/>
            <person name="Chapman S.B."/>
            <person name="Chen Z."/>
            <person name="Freedman E."/>
            <person name="Gellesch M."/>
            <person name="Goldberg J."/>
            <person name="Griggs A."/>
            <person name="Gujja S."/>
            <person name="Heilman E."/>
            <person name="Heiman D."/>
            <person name="Howarth C."/>
            <person name="Mehta T."/>
            <person name="Neiman D."/>
            <person name="Pearson M."/>
            <person name="Roberts A."/>
            <person name="Saif S."/>
            <person name="Shea T."/>
            <person name="Shenoy N."/>
            <person name="Sisk P."/>
            <person name="Stolte C."/>
            <person name="Sykes S."/>
            <person name="White J."/>
            <person name="Yandava C."/>
            <person name="Haas B."/>
            <person name="Nusbaum C."/>
            <person name="Birren B."/>
        </authorList>
    </citation>
    <scope>NUCLEOTIDE SEQUENCE</scope>
    <source>
        <strain evidence="23">ATCC 30864</strain>
    </source>
</reference>
<dbReference type="PhylomeDB" id="A0A0D2X2D9"/>
<dbReference type="OrthoDB" id="28230at2759"/>
<dbReference type="STRING" id="595528.A0A0D2X2D9"/>
<protein>
    <recommendedName>
        <fullName evidence="2">non-specific protein-tyrosine kinase</fullName>
        <ecNumber evidence="2">2.7.10.2</ecNumber>
    </recommendedName>
</protein>
<dbReference type="InterPro" id="IPR001562">
    <property type="entry name" value="Znf_Btk_motif"/>
</dbReference>
<feature type="domain" description="SH2" evidence="18">
    <location>
        <begin position="285"/>
        <end position="375"/>
    </location>
</feature>
<dbReference type="Pfam" id="PF00779">
    <property type="entry name" value="BTK"/>
    <property type="match status" value="1"/>
</dbReference>
<evidence type="ECO:0000256" key="3">
    <source>
        <dbReference type="ARBA" id="ARBA00022443"/>
    </source>
</evidence>
<evidence type="ECO:0000259" key="18">
    <source>
        <dbReference type="PROSITE" id="PS50001"/>
    </source>
</evidence>
<dbReference type="PROSITE" id="PS00107">
    <property type="entry name" value="PROTEIN_KINASE_ATP"/>
    <property type="match status" value="1"/>
</dbReference>
<comment type="cofactor">
    <cofactor evidence="1">
        <name>Zn(2+)</name>
        <dbReference type="ChEBI" id="CHEBI:29105"/>
    </cofactor>
</comment>
<evidence type="ECO:0000256" key="6">
    <source>
        <dbReference type="ARBA" id="ARBA00022741"/>
    </source>
</evidence>
<keyword evidence="3 15" id="KW-0728">SH3 domain</keyword>
<feature type="binding site" evidence="17">
    <location>
        <position position="426"/>
    </location>
    <ligand>
        <name>ATP</name>
        <dbReference type="ChEBI" id="CHEBI:30616"/>
    </ligand>
</feature>
<dbReference type="EMBL" id="KE346363">
    <property type="protein sequence ID" value="KJE92389.1"/>
    <property type="molecule type" value="Genomic_DNA"/>
</dbReference>
<keyword evidence="5" id="KW-0479">Metal-binding</keyword>
<dbReference type="InterPro" id="IPR000719">
    <property type="entry name" value="Prot_kinase_dom"/>
</dbReference>
<dbReference type="InterPro" id="IPR036028">
    <property type="entry name" value="SH3-like_dom_sf"/>
</dbReference>
<evidence type="ECO:0000256" key="8">
    <source>
        <dbReference type="ARBA" id="ARBA00022777"/>
    </source>
</evidence>
<dbReference type="GO" id="GO:0004715">
    <property type="term" value="F:non-membrane spanning protein tyrosine kinase activity"/>
    <property type="evidence" value="ECO:0007669"/>
    <property type="project" value="UniProtKB-EC"/>
</dbReference>
<dbReference type="SUPFAM" id="SSF50729">
    <property type="entry name" value="PH domain-like"/>
    <property type="match status" value="1"/>
</dbReference>
<evidence type="ECO:0000313" key="22">
    <source>
        <dbReference type="EMBL" id="KJE92389.1"/>
    </source>
</evidence>
<evidence type="ECO:0000256" key="11">
    <source>
        <dbReference type="ARBA" id="ARBA00022999"/>
    </source>
</evidence>
<keyword evidence="10 17" id="KW-0067">ATP-binding</keyword>
<evidence type="ECO:0000256" key="5">
    <source>
        <dbReference type="ARBA" id="ARBA00022723"/>
    </source>
</evidence>
<feature type="domain" description="SH3" evidence="19">
    <location>
        <begin position="219"/>
        <end position="279"/>
    </location>
</feature>
<dbReference type="Proteomes" id="UP000008743">
    <property type="component" value="Unassembled WGS sequence"/>
</dbReference>
<evidence type="ECO:0000256" key="14">
    <source>
        <dbReference type="PROSITE-ProRule" id="PRU00191"/>
    </source>
</evidence>
<evidence type="ECO:0000259" key="21">
    <source>
        <dbReference type="PROSITE" id="PS50011"/>
    </source>
</evidence>
<feature type="domain" description="PH" evidence="20">
    <location>
        <begin position="9"/>
        <end position="114"/>
    </location>
</feature>
<keyword evidence="23" id="KW-1185">Reference proteome</keyword>
<dbReference type="InParanoid" id="A0A0D2X2D9"/>
<dbReference type="InterPro" id="IPR050198">
    <property type="entry name" value="Non-receptor_tyrosine_kinases"/>
</dbReference>
<gene>
    <name evidence="22" type="ORF">CAOG_003369</name>
</gene>
<dbReference type="SUPFAM" id="SSF50044">
    <property type="entry name" value="SH3-domain"/>
    <property type="match status" value="1"/>
</dbReference>
<dbReference type="SUPFAM" id="SSF55550">
    <property type="entry name" value="SH2 domain"/>
    <property type="match status" value="1"/>
</dbReference>
<dbReference type="GO" id="GO:0008270">
    <property type="term" value="F:zinc ion binding"/>
    <property type="evidence" value="ECO:0007669"/>
    <property type="project" value="UniProtKB-KW"/>
</dbReference>
<evidence type="ECO:0000256" key="2">
    <source>
        <dbReference type="ARBA" id="ARBA00011903"/>
    </source>
</evidence>
<evidence type="ECO:0000256" key="15">
    <source>
        <dbReference type="PROSITE-ProRule" id="PRU00192"/>
    </source>
</evidence>
<keyword evidence="9" id="KW-0862">Zinc</keyword>
<dbReference type="PROSITE" id="PS50003">
    <property type="entry name" value="PH_DOMAIN"/>
    <property type="match status" value="1"/>
</dbReference>
<dbReference type="FunFam" id="1.10.510.10:FF:000554">
    <property type="entry name" value="Predicted protein"/>
    <property type="match status" value="1"/>
</dbReference>
<dbReference type="Gene3D" id="3.30.505.10">
    <property type="entry name" value="SH2 domain"/>
    <property type="match status" value="1"/>
</dbReference>
<dbReference type="PRINTS" id="PR00109">
    <property type="entry name" value="TYRKINASE"/>
</dbReference>
<dbReference type="PROSITE" id="PS50011">
    <property type="entry name" value="PROTEIN_KINASE_DOM"/>
    <property type="match status" value="1"/>
</dbReference>
<dbReference type="EC" id="2.7.10.2" evidence="2"/>
<evidence type="ECO:0000256" key="16">
    <source>
        <dbReference type="PROSITE-ProRule" id="PRU00432"/>
    </source>
</evidence>
<dbReference type="CDD" id="cd01238">
    <property type="entry name" value="PH_Btk"/>
    <property type="match status" value="1"/>
</dbReference>
<dbReference type="FunFam" id="3.30.200.20:FF:000053">
    <property type="entry name" value="Tyrosine-protein kinase"/>
    <property type="match status" value="1"/>
</dbReference>
<evidence type="ECO:0000256" key="10">
    <source>
        <dbReference type="ARBA" id="ARBA00022840"/>
    </source>
</evidence>
<dbReference type="eggNOG" id="KOG0197">
    <property type="taxonomic scope" value="Eukaryota"/>
</dbReference>
<dbReference type="PROSITE" id="PS51113">
    <property type="entry name" value="ZF_BTK"/>
    <property type="match status" value="1"/>
</dbReference>
<dbReference type="AlphaFoldDB" id="A0A0D2X2D9"/>
<organism evidence="22 23">
    <name type="scientific">Capsaspora owczarzaki (strain ATCC 30864)</name>
    <dbReference type="NCBI Taxonomy" id="595528"/>
    <lineage>
        <taxon>Eukaryota</taxon>
        <taxon>Filasterea</taxon>
        <taxon>Capsaspora</taxon>
    </lineage>
</organism>
<dbReference type="RefSeq" id="XP_004364208.1">
    <property type="nucleotide sequence ID" value="XM_004364151.2"/>
</dbReference>
<sequence length="663" mass="75079">MGDQNFPPGVLMQGHLLKRAQGMRFTTLMKNFEWRYFVLRNDAVSYYDADHENPSKLKKSLQISKFRAIEIVEDSTFQRAAMFQIIHEDAILYCGAANDQERTAWMNALRAVFAVLPNKYSTYHRGAYVKGNWTCCRAKHEAAHGCDTCFMYNLAPSAPVVAVPTPAAPLPIASSPMTAYAHEALASRNHSVAAEPPEVRIHEGPDCRPRIVLPPLNGPNEQRYTAKHPYVAVSEGDLSIHAGDILVVFDKSDPNWWFARASNGAEGSIPSNFVAEYGAIDGELWFHGKMSRHQANDLLIREREGSFLLRASDSKPGEYSISLRTAEDVRHYRIVRGANGEVYVSPRHQFPTISDLISYHTTNRGGLFIRLKHPVPRVDQPVVKSLARDKWEIDRDELTIGQQLGSGQFGEVFAGMFRKRVKVAIKIMKEGAMSEDAFLEEAQIMKQFNHDHLVKLLAICSRQRPIYIVTELMDRSLLDHLRGNPNLPLVITLYMAVQVCSAMEYLEQRNFIHRDLACRNCLVRDPNIVKVADFGLARHIEDEYSAMEGAKFSIKWSALEVILYGKFSTKSDVWSFGVLLWELFSAGCNPYPTLSNAEVMEKVADGYRLPRPDNCPARIYELMKLAWRDSPDERISFQELISQLNPIYDAVADNSTELLDLDY</sequence>
<dbReference type="InterPro" id="IPR011993">
    <property type="entry name" value="PH-like_dom_sf"/>
</dbReference>
<dbReference type="PROSITE" id="PS50001">
    <property type="entry name" value="SH2"/>
    <property type="match status" value="1"/>
</dbReference>
<comment type="catalytic activity">
    <reaction evidence="13">
        <text>L-tyrosyl-[protein] + ATP = O-phospho-L-tyrosyl-[protein] + ADP + H(+)</text>
        <dbReference type="Rhea" id="RHEA:10596"/>
        <dbReference type="Rhea" id="RHEA-COMP:10136"/>
        <dbReference type="Rhea" id="RHEA-COMP:20101"/>
        <dbReference type="ChEBI" id="CHEBI:15378"/>
        <dbReference type="ChEBI" id="CHEBI:30616"/>
        <dbReference type="ChEBI" id="CHEBI:46858"/>
        <dbReference type="ChEBI" id="CHEBI:61978"/>
        <dbReference type="ChEBI" id="CHEBI:456216"/>
        <dbReference type="EC" id="2.7.10.2"/>
    </reaction>
</comment>
<evidence type="ECO:0000259" key="19">
    <source>
        <dbReference type="PROSITE" id="PS50002"/>
    </source>
</evidence>
<dbReference type="InterPro" id="IPR036860">
    <property type="entry name" value="SH2_dom_sf"/>
</dbReference>
<proteinExistence type="predicted"/>
<dbReference type="Pfam" id="PF00018">
    <property type="entry name" value="SH3_1"/>
    <property type="match status" value="1"/>
</dbReference>
<dbReference type="Gene3D" id="3.30.200.20">
    <property type="entry name" value="Phosphorylase Kinase, domain 1"/>
    <property type="match status" value="1"/>
</dbReference>
<keyword evidence="8 22" id="KW-0418">Kinase</keyword>
<dbReference type="SMART" id="SM00252">
    <property type="entry name" value="SH2"/>
    <property type="match status" value="1"/>
</dbReference>
<evidence type="ECO:0000256" key="12">
    <source>
        <dbReference type="ARBA" id="ARBA00023137"/>
    </source>
</evidence>
<dbReference type="Pfam" id="PF00017">
    <property type="entry name" value="SH2"/>
    <property type="match status" value="1"/>
</dbReference>
<accession>A0A0D2X2D9</accession>
<evidence type="ECO:0000259" key="20">
    <source>
        <dbReference type="PROSITE" id="PS50003"/>
    </source>
</evidence>
<dbReference type="InterPro" id="IPR008266">
    <property type="entry name" value="Tyr_kinase_AS"/>
</dbReference>
<evidence type="ECO:0000256" key="13">
    <source>
        <dbReference type="ARBA" id="ARBA00051245"/>
    </source>
</evidence>
<dbReference type="InterPro" id="IPR017441">
    <property type="entry name" value="Protein_kinase_ATP_BS"/>
</dbReference>
<dbReference type="Gene3D" id="1.10.510.10">
    <property type="entry name" value="Transferase(Phosphotransferase) domain 1"/>
    <property type="match status" value="1"/>
</dbReference>
<dbReference type="SMART" id="SM00233">
    <property type="entry name" value="PH"/>
    <property type="match status" value="1"/>
</dbReference>
<dbReference type="GO" id="GO:0005524">
    <property type="term" value="F:ATP binding"/>
    <property type="evidence" value="ECO:0007669"/>
    <property type="project" value="UniProtKB-UniRule"/>
</dbReference>
<dbReference type="Gene3D" id="2.30.30.40">
    <property type="entry name" value="SH3 Domains"/>
    <property type="match status" value="1"/>
</dbReference>
<dbReference type="InterPro" id="IPR000980">
    <property type="entry name" value="SH2"/>
</dbReference>
<name>A0A0D2X2D9_CAPO3</name>
<evidence type="ECO:0000256" key="4">
    <source>
        <dbReference type="ARBA" id="ARBA00022679"/>
    </source>
</evidence>
<evidence type="ECO:0000256" key="1">
    <source>
        <dbReference type="ARBA" id="ARBA00001947"/>
    </source>
</evidence>
<keyword evidence="12" id="KW-0829">Tyrosine-protein kinase</keyword>
<dbReference type="Gene3D" id="2.30.29.30">
    <property type="entry name" value="Pleckstrin-homology domain (PH domain)/Phosphotyrosine-binding domain (PTB)"/>
    <property type="match status" value="1"/>
</dbReference>
<dbReference type="PRINTS" id="PR00401">
    <property type="entry name" value="SH2DOMAIN"/>
</dbReference>
<keyword evidence="6 17" id="KW-0547">Nucleotide-binding</keyword>
<dbReference type="InterPro" id="IPR001452">
    <property type="entry name" value="SH3_domain"/>
</dbReference>
<dbReference type="SUPFAM" id="SSF56112">
    <property type="entry name" value="Protein kinase-like (PK-like)"/>
    <property type="match status" value="1"/>
</dbReference>
<feature type="domain" description="Protein kinase" evidence="21">
    <location>
        <begin position="398"/>
        <end position="648"/>
    </location>
</feature>
<keyword evidence="11 14" id="KW-0727">SH2 domain</keyword>
<evidence type="ECO:0000313" key="23">
    <source>
        <dbReference type="Proteomes" id="UP000008743"/>
    </source>
</evidence>